<dbReference type="AlphaFoldDB" id="A0A6A6XWR9"/>
<dbReference type="OrthoDB" id="3801416at2759"/>
<dbReference type="EMBL" id="MU001751">
    <property type="protein sequence ID" value="KAF2800204.1"/>
    <property type="molecule type" value="Genomic_DNA"/>
</dbReference>
<evidence type="ECO:0000313" key="1">
    <source>
        <dbReference type="EMBL" id="KAF2800204.1"/>
    </source>
</evidence>
<evidence type="ECO:0000313" key="2">
    <source>
        <dbReference type="Proteomes" id="UP000799757"/>
    </source>
</evidence>
<accession>A0A6A6XWR9</accession>
<sequence length="103" mass="11189">MIERIQSAVDYSRTQDAAGQPPYQTAQFTLPVGHPGLEILREAHANGIAFQINASPTEECYELGVPAPVTVTQVGIDPQWWIGKSRAELRAGPFASKADVKRA</sequence>
<keyword evidence="2" id="KW-1185">Reference proteome</keyword>
<protein>
    <submittedName>
        <fullName evidence="1">Uncharacterized protein</fullName>
    </submittedName>
</protein>
<name>A0A6A6XWR9_9PLEO</name>
<proteinExistence type="predicted"/>
<feature type="non-terminal residue" evidence="1">
    <location>
        <position position="103"/>
    </location>
</feature>
<reference evidence="1" key="1">
    <citation type="journal article" date="2020" name="Stud. Mycol.">
        <title>101 Dothideomycetes genomes: a test case for predicting lifestyles and emergence of pathogens.</title>
        <authorList>
            <person name="Haridas S."/>
            <person name="Albert R."/>
            <person name="Binder M."/>
            <person name="Bloem J."/>
            <person name="Labutti K."/>
            <person name="Salamov A."/>
            <person name="Andreopoulos B."/>
            <person name="Baker S."/>
            <person name="Barry K."/>
            <person name="Bills G."/>
            <person name="Bluhm B."/>
            <person name="Cannon C."/>
            <person name="Castanera R."/>
            <person name="Culley D."/>
            <person name="Daum C."/>
            <person name="Ezra D."/>
            <person name="Gonzalez J."/>
            <person name="Henrissat B."/>
            <person name="Kuo A."/>
            <person name="Liang C."/>
            <person name="Lipzen A."/>
            <person name="Lutzoni F."/>
            <person name="Magnuson J."/>
            <person name="Mondo S."/>
            <person name="Nolan M."/>
            <person name="Ohm R."/>
            <person name="Pangilinan J."/>
            <person name="Park H.-J."/>
            <person name="Ramirez L."/>
            <person name="Alfaro M."/>
            <person name="Sun H."/>
            <person name="Tritt A."/>
            <person name="Yoshinaga Y."/>
            <person name="Zwiers L.-H."/>
            <person name="Turgeon B."/>
            <person name="Goodwin S."/>
            <person name="Spatafora J."/>
            <person name="Crous P."/>
            <person name="Grigoriev I."/>
        </authorList>
    </citation>
    <scope>NUCLEOTIDE SEQUENCE</scope>
    <source>
        <strain evidence="1">CBS 109.77</strain>
    </source>
</reference>
<gene>
    <name evidence="1" type="ORF">K505DRAFT_219602</name>
</gene>
<organism evidence="1 2">
    <name type="scientific">Melanomma pulvis-pyrius CBS 109.77</name>
    <dbReference type="NCBI Taxonomy" id="1314802"/>
    <lineage>
        <taxon>Eukaryota</taxon>
        <taxon>Fungi</taxon>
        <taxon>Dikarya</taxon>
        <taxon>Ascomycota</taxon>
        <taxon>Pezizomycotina</taxon>
        <taxon>Dothideomycetes</taxon>
        <taxon>Pleosporomycetidae</taxon>
        <taxon>Pleosporales</taxon>
        <taxon>Melanommataceae</taxon>
        <taxon>Melanomma</taxon>
    </lineage>
</organism>
<dbReference type="Proteomes" id="UP000799757">
    <property type="component" value="Unassembled WGS sequence"/>
</dbReference>